<evidence type="ECO:0000256" key="5">
    <source>
        <dbReference type="PROSITE-ProRule" id="PRU00277"/>
    </source>
</evidence>
<protein>
    <recommendedName>
        <fullName evidence="6">Peptidyl-prolyl cis-trans isomerase</fullName>
        <ecNumber evidence="6">5.2.1.8</ecNumber>
    </recommendedName>
</protein>
<evidence type="ECO:0000256" key="7">
    <source>
        <dbReference type="SAM" id="Phobius"/>
    </source>
</evidence>
<comment type="caution">
    <text evidence="9">The sequence shown here is derived from an EMBL/GenBank/DDBJ whole genome shotgun (WGS) entry which is preliminary data.</text>
</comment>
<proteinExistence type="inferred from homology"/>
<keyword evidence="7" id="KW-0472">Membrane</keyword>
<sequence>MSEKNLQENIAIVITLAVIVVFFSMSGLISFDKNSGINLASSMSGTQENNVVGEEVSLFDGGVVYVDSVIGEGEEVVSGSLVTIEYLGKFDDGTVFDSSYENDLPIKFIPGIGMVIPGFDAGVMGMRVGGKRTIRIMPEYGYGEDGIGPIPGNAILIFDVEVVGIEYPKVGEESESL</sequence>
<evidence type="ECO:0000256" key="2">
    <source>
        <dbReference type="ARBA" id="ARBA00006577"/>
    </source>
</evidence>
<evidence type="ECO:0000259" key="8">
    <source>
        <dbReference type="PROSITE" id="PS50059"/>
    </source>
</evidence>
<evidence type="ECO:0000313" key="9">
    <source>
        <dbReference type="EMBL" id="PIP87032.1"/>
    </source>
</evidence>
<dbReference type="Gene3D" id="3.10.50.40">
    <property type="match status" value="1"/>
</dbReference>
<reference evidence="9 10" key="1">
    <citation type="submission" date="2017-09" db="EMBL/GenBank/DDBJ databases">
        <title>Depth-based differentiation of microbial function through sediment-hosted aquifers and enrichment of novel symbionts in the deep terrestrial subsurface.</title>
        <authorList>
            <person name="Probst A.J."/>
            <person name="Ladd B."/>
            <person name="Jarett J.K."/>
            <person name="Geller-Mcgrath D.E."/>
            <person name="Sieber C.M."/>
            <person name="Emerson J.B."/>
            <person name="Anantharaman K."/>
            <person name="Thomas B.C."/>
            <person name="Malmstrom R."/>
            <person name="Stieglmeier M."/>
            <person name="Klingl A."/>
            <person name="Woyke T."/>
            <person name="Ryan C.M."/>
            <person name="Banfield J.F."/>
        </authorList>
    </citation>
    <scope>NUCLEOTIDE SEQUENCE [LARGE SCALE GENOMIC DNA]</scope>
    <source>
        <strain evidence="9">CG22_combo_CG10-13_8_21_14_all_36_13</strain>
    </source>
</reference>
<feature type="transmembrane region" description="Helical" evidence="7">
    <location>
        <begin position="12"/>
        <end position="31"/>
    </location>
</feature>
<dbReference type="EMBL" id="PCTT01000032">
    <property type="protein sequence ID" value="PIP87032.1"/>
    <property type="molecule type" value="Genomic_DNA"/>
</dbReference>
<keyword evidence="7" id="KW-0812">Transmembrane</keyword>
<evidence type="ECO:0000313" key="10">
    <source>
        <dbReference type="Proteomes" id="UP000231143"/>
    </source>
</evidence>
<evidence type="ECO:0000256" key="1">
    <source>
        <dbReference type="ARBA" id="ARBA00000971"/>
    </source>
</evidence>
<keyword evidence="4 5" id="KW-0413">Isomerase</keyword>
<name>A0A2H0DXY2_9BACT</name>
<dbReference type="Pfam" id="PF00254">
    <property type="entry name" value="FKBP_C"/>
    <property type="match status" value="1"/>
</dbReference>
<dbReference type="AlphaFoldDB" id="A0A2H0DXY2"/>
<comment type="similarity">
    <text evidence="2 6">Belongs to the FKBP-type PPIase family.</text>
</comment>
<keyword evidence="7" id="KW-1133">Transmembrane helix</keyword>
<dbReference type="PANTHER" id="PTHR43811:SF19">
    <property type="entry name" value="39 KDA FK506-BINDING NUCLEAR PROTEIN"/>
    <property type="match status" value="1"/>
</dbReference>
<dbReference type="GO" id="GO:0003755">
    <property type="term" value="F:peptidyl-prolyl cis-trans isomerase activity"/>
    <property type="evidence" value="ECO:0007669"/>
    <property type="project" value="UniProtKB-UniRule"/>
</dbReference>
<organism evidence="9 10">
    <name type="scientific">Candidatus Campbellbacteria bacterium CG22_combo_CG10-13_8_21_14_all_36_13</name>
    <dbReference type="NCBI Taxonomy" id="1974529"/>
    <lineage>
        <taxon>Bacteria</taxon>
        <taxon>Candidatus Campbelliibacteriota</taxon>
    </lineage>
</organism>
<dbReference type="SUPFAM" id="SSF54534">
    <property type="entry name" value="FKBP-like"/>
    <property type="match status" value="1"/>
</dbReference>
<dbReference type="PROSITE" id="PS50059">
    <property type="entry name" value="FKBP_PPIASE"/>
    <property type="match status" value="1"/>
</dbReference>
<dbReference type="InterPro" id="IPR001179">
    <property type="entry name" value="PPIase_FKBP_dom"/>
</dbReference>
<gene>
    <name evidence="9" type="ORF">COW81_02530</name>
</gene>
<accession>A0A2H0DXY2</accession>
<dbReference type="EC" id="5.2.1.8" evidence="6"/>
<feature type="domain" description="PPIase FKBP-type" evidence="8">
    <location>
        <begin position="79"/>
        <end position="166"/>
    </location>
</feature>
<dbReference type="Proteomes" id="UP000231143">
    <property type="component" value="Unassembled WGS sequence"/>
</dbReference>
<keyword evidence="3 5" id="KW-0697">Rotamase</keyword>
<evidence type="ECO:0000256" key="3">
    <source>
        <dbReference type="ARBA" id="ARBA00023110"/>
    </source>
</evidence>
<dbReference type="PANTHER" id="PTHR43811">
    <property type="entry name" value="FKBP-TYPE PEPTIDYL-PROLYL CIS-TRANS ISOMERASE FKPA"/>
    <property type="match status" value="1"/>
</dbReference>
<comment type="catalytic activity">
    <reaction evidence="1 5 6">
        <text>[protein]-peptidylproline (omega=180) = [protein]-peptidylproline (omega=0)</text>
        <dbReference type="Rhea" id="RHEA:16237"/>
        <dbReference type="Rhea" id="RHEA-COMP:10747"/>
        <dbReference type="Rhea" id="RHEA-COMP:10748"/>
        <dbReference type="ChEBI" id="CHEBI:83833"/>
        <dbReference type="ChEBI" id="CHEBI:83834"/>
        <dbReference type="EC" id="5.2.1.8"/>
    </reaction>
</comment>
<evidence type="ECO:0000256" key="6">
    <source>
        <dbReference type="RuleBase" id="RU003915"/>
    </source>
</evidence>
<dbReference type="InterPro" id="IPR046357">
    <property type="entry name" value="PPIase_dom_sf"/>
</dbReference>
<evidence type="ECO:0000256" key="4">
    <source>
        <dbReference type="ARBA" id="ARBA00023235"/>
    </source>
</evidence>